<dbReference type="Proteomes" id="UP000184241">
    <property type="component" value="Unassembled WGS sequence"/>
</dbReference>
<keyword evidence="1" id="KW-1133">Transmembrane helix</keyword>
<evidence type="ECO:0000313" key="2">
    <source>
        <dbReference type="EMBL" id="SHI17525.1"/>
    </source>
</evidence>
<evidence type="ECO:0000313" key="3">
    <source>
        <dbReference type="Proteomes" id="UP000184241"/>
    </source>
</evidence>
<sequence length="145" mass="16474">MKKKGFTLIEVIVYISIGTVLITLMIGVIFNLVKFRKDYIKRSIEEDMVTNGIISISSRLNKGQLKNIDVENNKTIAINENGNKTSKITLYNGSDLAGCYYEGNRLLTVNKIITGISDFEVVKKQKLVYIKISIEENVYEEVFKI</sequence>
<dbReference type="Pfam" id="PF07963">
    <property type="entry name" value="N_methyl"/>
    <property type="match status" value="1"/>
</dbReference>
<keyword evidence="1" id="KW-0472">Membrane</keyword>
<evidence type="ECO:0000256" key="1">
    <source>
        <dbReference type="SAM" id="Phobius"/>
    </source>
</evidence>
<protein>
    <submittedName>
        <fullName evidence="2">Type IV pilin N-term methylation site GFxxxE</fullName>
    </submittedName>
</protein>
<dbReference type="AlphaFoldDB" id="A0A1M5YZU7"/>
<keyword evidence="1" id="KW-0812">Transmembrane</keyword>
<gene>
    <name evidence="2" type="ORF">SAMN02745941_02394</name>
</gene>
<feature type="transmembrane region" description="Helical" evidence="1">
    <location>
        <begin position="12"/>
        <end position="33"/>
    </location>
</feature>
<accession>A0A1M5YZU7</accession>
<dbReference type="RefSeq" id="WP_073019752.1">
    <property type="nucleotide sequence ID" value="NZ_FQXU01000007.1"/>
</dbReference>
<dbReference type="InterPro" id="IPR012902">
    <property type="entry name" value="N_methyl_site"/>
</dbReference>
<dbReference type="EMBL" id="FQXU01000007">
    <property type="protein sequence ID" value="SHI17525.1"/>
    <property type="molecule type" value="Genomic_DNA"/>
</dbReference>
<organism evidence="2 3">
    <name type="scientific">Clostridium intestinale DSM 6191</name>
    <dbReference type="NCBI Taxonomy" id="1121320"/>
    <lineage>
        <taxon>Bacteria</taxon>
        <taxon>Bacillati</taxon>
        <taxon>Bacillota</taxon>
        <taxon>Clostridia</taxon>
        <taxon>Eubacteriales</taxon>
        <taxon>Clostridiaceae</taxon>
        <taxon>Clostridium</taxon>
    </lineage>
</organism>
<proteinExistence type="predicted"/>
<reference evidence="2 3" key="1">
    <citation type="submission" date="2016-11" db="EMBL/GenBank/DDBJ databases">
        <authorList>
            <person name="Jaros S."/>
            <person name="Januszkiewicz K."/>
            <person name="Wedrychowicz H."/>
        </authorList>
    </citation>
    <scope>NUCLEOTIDE SEQUENCE [LARGE SCALE GENOMIC DNA]</scope>
    <source>
        <strain evidence="2 3">DSM 6191</strain>
    </source>
</reference>
<name>A0A1M5YZU7_9CLOT</name>